<dbReference type="OrthoDB" id="518159at2"/>
<dbReference type="GO" id="GO:0043041">
    <property type="term" value="P:amino acid activation for nonribosomal peptide biosynthetic process"/>
    <property type="evidence" value="ECO:0007669"/>
    <property type="project" value="TreeGrafter"/>
</dbReference>
<dbReference type="Pfam" id="PF00550">
    <property type="entry name" value="PP-binding"/>
    <property type="match status" value="1"/>
</dbReference>
<reference evidence="5 6" key="1">
    <citation type="submission" date="2016-11" db="EMBL/GenBank/DDBJ databases">
        <title>Draft Genome Sequences of Nine Cyanobacterial Strains from Diverse Habitats.</title>
        <authorList>
            <person name="Zhu T."/>
            <person name="Hou S."/>
            <person name="Lu X."/>
            <person name="Hess W.R."/>
        </authorList>
    </citation>
    <scope>NUCLEOTIDE SEQUENCE [LARGE SCALE GENOMIC DNA]</scope>
    <source>
        <strain evidence="5 6">5.2 s.c.1</strain>
    </source>
</reference>
<organism evidence="5 6">
    <name type="scientific">Chroogloeocystis siderophila 5.2 s.c.1</name>
    <dbReference type="NCBI Taxonomy" id="247279"/>
    <lineage>
        <taxon>Bacteria</taxon>
        <taxon>Bacillati</taxon>
        <taxon>Cyanobacteriota</taxon>
        <taxon>Cyanophyceae</taxon>
        <taxon>Oscillatoriophycideae</taxon>
        <taxon>Chroococcales</taxon>
        <taxon>Chroococcaceae</taxon>
        <taxon>Chroogloeocystis</taxon>
    </lineage>
</organism>
<dbReference type="PROSITE" id="PS00012">
    <property type="entry name" value="PHOSPHOPANTETHEINE"/>
    <property type="match status" value="1"/>
</dbReference>
<dbReference type="EMBL" id="MRCC01000014">
    <property type="protein sequence ID" value="OKH23911.1"/>
    <property type="molecule type" value="Genomic_DNA"/>
</dbReference>
<keyword evidence="6" id="KW-1185">Reference proteome</keyword>
<protein>
    <recommendedName>
        <fullName evidence="4">Carrier domain-containing protein</fullName>
    </recommendedName>
</protein>
<gene>
    <name evidence="5" type="ORF">NIES1031_16565</name>
</gene>
<dbReference type="RefSeq" id="WP_073550622.1">
    <property type="nucleotide sequence ID" value="NZ_CAWMVK010000006.1"/>
</dbReference>
<dbReference type="PANTHER" id="PTHR45527:SF14">
    <property type="entry name" value="PLIPASTATIN SYNTHASE SUBUNIT B"/>
    <property type="match status" value="1"/>
</dbReference>
<evidence type="ECO:0000256" key="1">
    <source>
        <dbReference type="ARBA" id="ARBA00022450"/>
    </source>
</evidence>
<feature type="region of interest" description="Disordered" evidence="3">
    <location>
        <begin position="23"/>
        <end position="42"/>
    </location>
</feature>
<evidence type="ECO:0000256" key="3">
    <source>
        <dbReference type="SAM" id="MobiDB-lite"/>
    </source>
</evidence>
<accession>A0A1U7HK34</accession>
<evidence type="ECO:0000259" key="4">
    <source>
        <dbReference type="PROSITE" id="PS50075"/>
    </source>
</evidence>
<evidence type="ECO:0000256" key="2">
    <source>
        <dbReference type="ARBA" id="ARBA00022553"/>
    </source>
</evidence>
<keyword evidence="2" id="KW-0597">Phosphoprotein</keyword>
<dbReference type="Proteomes" id="UP000185984">
    <property type="component" value="Unassembled WGS sequence"/>
</dbReference>
<dbReference type="GO" id="GO:0031177">
    <property type="term" value="F:phosphopantetheine binding"/>
    <property type="evidence" value="ECO:0007669"/>
    <property type="project" value="TreeGrafter"/>
</dbReference>
<dbReference type="GO" id="GO:0005829">
    <property type="term" value="C:cytosol"/>
    <property type="evidence" value="ECO:0007669"/>
    <property type="project" value="TreeGrafter"/>
</dbReference>
<dbReference type="PANTHER" id="PTHR45527">
    <property type="entry name" value="NONRIBOSOMAL PEPTIDE SYNTHETASE"/>
    <property type="match status" value="1"/>
</dbReference>
<dbReference type="SUPFAM" id="SSF47336">
    <property type="entry name" value="ACP-like"/>
    <property type="match status" value="1"/>
</dbReference>
<proteinExistence type="predicted"/>
<name>A0A1U7HK34_9CHRO</name>
<feature type="compositionally biased region" description="Polar residues" evidence="3">
    <location>
        <begin position="31"/>
        <end position="41"/>
    </location>
</feature>
<dbReference type="AlphaFoldDB" id="A0A1U7HK34"/>
<evidence type="ECO:0000313" key="6">
    <source>
        <dbReference type="Proteomes" id="UP000185984"/>
    </source>
</evidence>
<sequence>MIPSVLVPVESFVPMATGKIDRRALPLPEAPQTSKPTLAQRSHTESMLADIWEELRLKHVSVHDNFFELGGHSLLATQLVSRVRDMFKTAFTQRVCSTNDRATGCSH</sequence>
<dbReference type="GO" id="GO:0044550">
    <property type="term" value="P:secondary metabolite biosynthetic process"/>
    <property type="evidence" value="ECO:0007669"/>
    <property type="project" value="TreeGrafter"/>
</dbReference>
<dbReference type="SUPFAM" id="SSF56801">
    <property type="entry name" value="Acetyl-CoA synthetase-like"/>
    <property type="match status" value="1"/>
</dbReference>
<dbReference type="STRING" id="247279.NIES1031_16565"/>
<dbReference type="PROSITE" id="PS50075">
    <property type="entry name" value="CARRIER"/>
    <property type="match status" value="1"/>
</dbReference>
<keyword evidence="1" id="KW-0596">Phosphopantetheine</keyword>
<feature type="domain" description="Carrier" evidence="4">
    <location>
        <begin position="39"/>
        <end position="107"/>
    </location>
</feature>
<dbReference type="Gene3D" id="1.10.1200.10">
    <property type="entry name" value="ACP-like"/>
    <property type="match status" value="1"/>
</dbReference>
<dbReference type="InterPro" id="IPR006162">
    <property type="entry name" value="Ppantetheine_attach_site"/>
</dbReference>
<comment type="caution">
    <text evidence="5">The sequence shown here is derived from an EMBL/GenBank/DDBJ whole genome shotgun (WGS) entry which is preliminary data.</text>
</comment>
<evidence type="ECO:0000313" key="5">
    <source>
        <dbReference type="EMBL" id="OKH23911.1"/>
    </source>
</evidence>
<dbReference type="InterPro" id="IPR009081">
    <property type="entry name" value="PP-bd_ACP"/>
</dbReference>
<dbReference type="InterPro" id="IPR036736">
    <property type="entry name" value="ACP-like_sf"/>
</dbReference>